<sequence>MFIAATITLALALSAPALALPIRDVHRFHSRPHSHVGHHDHHHSARDLALLTRALAQQQEMSGAGGSMGQQQSFSGGAGGGMESQRQEISFGLGSMDQQLSSSSSSSQAVARAFNDIFARAMGQQQQMSGAGGSMGQQEMMGPDGMMMQQQDMFGGAGGGMQQQQGSGAGGMQQQQASSSSSSPSSSPAAKAARAFQFGEISKIPVNRNGGNGPMVPSAPHYTPASGSPFPADPAPSVTAGGFVPRNYDIFDRADDDSGALSTGWLKDVGEVLKKIGPSFFNATGNVVTAAINEHAASKQAAAAAASASAAAAAPSPSATPAQRREVVEGLIMRELITHVAHSLSELD</sequence>
<feature type="compositionally biased region" description="Low complexity" evidence="1">
    <location>
        <begin position="172"/>
        <end position="190"/>
    </location>
</feature>
<comment type="caution">
    <text evidence="3">The sequence shown here is derived from an EMBL/GenBank/DDBJ whole genome shotgun (WGS) entry which is preliminary data.</text>
</comment>
<feature type="chain" id="PRO_5020788814" evidence="2">
    <location>
        <begin position="20"/>
        <end position="348"/>
    </location>
</feature>
<keyword evidence="2" id="KW-0732">Signal</keyword>
<protein>
    <submittedName>
        <fullName evidence="3">Uncharacterized protein</fullName>
    </submittedName>
</protein>
<evidence type="ECO:0000256" key="1">
    <source>
        <dbReference type="SAM" id="MobiDB-lite"/>
    </source>
</evidence>
<dbReference type="EMBL" id="SGPM01000279">
    <property type="protein sequence ID" value="THH27113.1"/>
    <property type="molecule type" value="Genomic_DNA"/>
</dbReference>
<feature type="compositionally biased region" description="Low complexity" evidence="1">
    <location>
        <begin position="136"/>
        <end position="154"/>
    </location>
</feature>
<feature type="compositionally biased region" description="Gly residues" evidence="1">
    <location>
        <begin position="155"/>
        <end position="171"/>
    </location>
</feature>
<gene>
    <name evidence="3" type="ORF">EUX98_g7074</name>
</gene>
<feature type="region of interest" description="Disordered" evidence="1">
    <location>
        <begin position="124"/>
        <end position="236"/>
    </location>
</feature>
<keyword evidence="4" id="KW-1185">Reference proteome</keyword>
<dbReference type="Proteomes" id="UP000308730">
    <property type="component" value="Unassembled WGS sequence"/>
</dbReference>
<feature type="region of interest" description="Disordered" evidence="1">
    <location>
        <begin position="59"/>
        <end position="84"/>
    </location>
</feature>
<evidence type="ECO:0000256" key="2">
    <source>
        <dbReference type="SAM" id="SignalP"/>
    </source>
</evidence>
<reference evidence="3 4" key="1">
    <citation type="submission" date="2019-02" db="EMBL/GenBank/DDBJ databases">
        <title>Genome sequencing of the rare red list fungi Antrodiella citrinella (Flaviporus citrinellus).</title>
        <authorList>
            <person name="Buettner E."/>
            <person name="Kellner H."/>
        </authorList>
    </citation>
    <scope>NUCLEOTIDE SEQUENCE [LARGE SCALE GENOMIC DNA]</scope>
    <source>
        <strain evidence="3 4">DSM 108506</strain>
    </source>
</reference>
<accession>A0A4V3XHY0</accession>
<proteinExistence type="predicted"/>
<organism evidence="3 4">
    <name type="scientific">Antrodiella citrinella</name>
    <dbReference type="NCBI Taxonomy" id="2447956"/>
    <lineage>
        <taxon>Eukaryota</taxon>
        <taxon>Fungi</taxon>
        <taxon>Dikarya</taxon>
        <taxon>Basidiomycota</taxon>
        <taxon>Agaricomycotina</taxon>
        <taxon>Agaricomycetes</taxon>
        <taxon>Polyporales</taxon>
        <taxon>Steccherinaceae</taxon>
        <taxon>Antrodiella</taxon>
    </lineage>
</organism>
<evidence type="ECO:0000313" key="4">
    <source>
        <dbReference type="Proteomes" id="UP000308730"/>
    </source>
</evidence>
<dbReference type="AlphaFoldDB" id="A0A4V3XHY0"/>
<evidence type="ECO:0000313" key="3">
    <source>
        <dbReference type="EMBL" id="THH27113.1"/>
    </source>
</evidence>
<name>A0A4V3XHY0_9APHY</name>
<feature type="signal peptide" evidence="2">
    <location>
        <begin position="1"/>
        <end position="19"/>
    </location>
</feature>